<dbReference type="InterPro" id="IPR036890">
    <property type="entry name" value="HATPase_C_sf"/>
</dbReference>
<dbReference type="Pfam" id="PF08447">
    <property type="entry name" value="PAS_3"/>
    <property type="match status" value="2"/>
</dbReference>
<dbReference type="SMART" id="SM00091">
    <property type="entry name" value="PAS"/>
    <property type="match status" value="2"/>
</dbReference>
<evidence type="ECO:0000256" key="3">
    <source>
        <dbReference type="ARBA" id="ARBA00022553"/>
    </source>
</evidence>
<evidence type="ECO:0000256" key="2">
    <source>
        <dbReference type="ARBA" id="ARBA00012438"/>
    </source>
</evidence>
<evidence type="ECO:0000313" key="10">
    <source>
        <dbReference type="Proteomes" id="UP000030152"/>
    </source>
</evidence>
<keyword evidence="10" id="KW-1185">Reference proteome</keyword>
<dbReference type="SUPFAM" id="SSF55874">
    <property type="entry name" value="ATPase domain of HSP90 chaperone/DNA topoisomerase II/histidine kinase"/>
    <property type="match status" value="1"/>
</dbReference>
<keyword evidence="5" id="KW-0418">Kinase</keyword>
<evidence type="ECO:0000256" key="1">
    <source>
        <dbReference type="ARBA" id="ARBA00000085"/>
    </source>
</evidence>
<dbReference type="PANTHER" id="PTHR43304:SF1">
    <property type="entry name" value="PAC DOMAIN-CONTAINING PROTEIN"/>
    <property type="match status" value="1"/>
</dbReference>
<keyword evidence="3" id="KW-0597">Phosphoprotein</keyword>
<dbReference type="SMART" id="SM00387">
    <property type="entry name" value="HATPase_c"/>
    <property type="match status" value="1"/>
</dbReference>
<keyword evidence="4" id="KW-0808">Transferase</keyword>
<dbReference type="SMART" id="SM00086">
    <property type="entry name" value="PAC"/>
    <property type="match status" value="2"/>
</dbReference>
<feature type="domain" description="PAS" evidence="7">
    <location>
        <begin position="141"/>
        <end position="213"/>
    </location>
</feature>
<dbReference type="GO" id="GO:0004673">
    <property type="term" value="F:protein histidine kinase activity"/>
    <property type="evidence" value="ECO:0007669"/>
    <property type="project" value="UniProtKB-EC"/>
</dbReference>
<dbReference type="PANTHER" id="PTHR43304">
    <property type="entry name" value="PHYTOCHROME-LIKE PROTEIN CPH1"/>
    <property type="match status" value="1"/>
</dbReference>
<evidence type="ECO:0000259" key="7">
    <source>
        <dbReference type="PROSITE" id="PS50112"/>
    </source>
</evidence>
<sequence length="500" mass="58098">MSQIDDAESDSAFYKKLIDEIPDLIFKAIFNDGTFKVVFCNESITDLLEITPQMFMDNPDTLTYERIIPDDQQVFLKKMQVSKKKQERYNHEFRVMLPNKGLRWMRITGKAEKMADKSVMFYSRISDITDFKQHEEKMKLADERFEFAMKASSEGIWDMNIIDEEVYFSGQLMKIIGKEEKELVVPASFWTERIHPDDIQLYNNTRQKHLTKKTPYYESVYRVLTDQGKYRWVLSRGKIIKYNSDGKPLRAVGTLRDITQIKDKEIQLGNTLNIIGDQNNRLSNFAHIVSHNLRSHASNLKMLLDLFKNADNDERDEMLQHLEGISDGLSITISHLKELVEIQTEIKNVKETLNLRHYLKNILSILHNEITKHSVTIEINIPLDVTVEYNPAYLESILLNFTTNAIKYSSIDKKPIISYDFGIENGFKVLSVSDNGLGIDLKKHKNSLFGMYKTFHKNQNSRGIGLFITKNQVEAMGGKIEVFSEVNKGTTFKIYFDEEY</sequence>
<dbReference type="InterPro" id="IPR052162">
    <property type="entry name" value="Sensor_kinase/Photoreceptor"/>
</dbReference>
<evidence type="ECO:0000259" key="6">
    <source>
        <dbReference type="PROSITE" id="PS50109"/>
    </source>
</evidence>
<dbReference type="SUPFAM" id="SSF55785">
    <property type="entry name" value="PYP-like sensor domain (PAS domain)"/>
    <property type="match status" value="2"/>
</dbReference>
<dbReference type="InterPro" id="IPR000700">
    <property type="entry name" value="PAS-assoc_C"/>
</dbReference>
<evidence type="ECO:0000313" key="9">
    <source>
        <dbReference type="EMBL" id="KGO87557.1"/>
    </source>
</evidence>
<feature type="domain" description="PAC" evidence="8">
    <location>
        <begin position="217"/>
        <end position="270"/>
    </location>
</feature>
<proteinExistence type="predicted"/>
<gene>
    <name evidence="9" type="ORF">Q765_05310</name>
</gene>
<comment type="catalytic activity">
    <reaction evidence="1">
        <text>ATP + protein L-histidine = ADP + protein N-phospho-L-histidine.</text>
        <dbReference type="EC" id="2.7.13.3"/>
    </reaction>
</comment>
<dbReference type="Pfam" id="PF02518">
    <property type="entry name" value="HATPase_c"/>
    <property type="match status" value="1"/>
</dbReference>
<dbReference type="InterPro" id="IPR000014">
    <property type="entry name" value="PAS"/>
</dbReference>
<dbReference type="InterPro" id="IPR001610">
    <property type="entry name" value="PAC"/>
</dbReference>
<reference evidence="9 10" key="1">
    <citation type="submission" date="2013-09" db="EMBL/GenBank/DDBJ databases">
        <authorList>
            <person name="Zeng Z."/>
            <person name="Chen C."/>
        </authorList>
    </citation>
    <scope>NUCLEOTIDE SEQUENCE [LARGE SCALE GENOMIC DNA]</scope>
    <source>
        <strain evidence="9 10">WB 3.3-2</strain>
    </source>
</reference>
<dbReference type="EC" id="2.7.13.3" evidence="2"/>
<dbReference type="PROSITE" id="PS50109">
    <property type="entry name" value="HIS_KIN"/>
    <property type="match status" value="1"/>
</dbReference>
<accession>A0A0A2M4H8</accession>
<dbReference type="PRINTS" id="PR00344">
    <property type="entry name" value="BCTRLSENSOR"/>
</dbReference>
<dbReference type="PROSITE" id="PS50113">
    <property type="entry name" value="PAC"/>
    <property type="match status" value="1"/>
</dbReference>
<dbReference type="NCBIfam" id="TIGR00229">
    <property type="entry name" value="sensory_box"/>
    <property type="match status" value="1"/>
</dbReference>
<dbReference type="InterPro" id="IPR013655">
    <property type="entry name" value="PAS_fold_3"/>
</dbReference>
<dbReference type="eggNOG" id="COG2205">
    <property type="taxonomic scope" value="Bacteria"/>
</dbReference>
<evidence type="ECO:0000256" key="5">
    <source>
        <dbReference type="ARBA" id="ARBA00022777"/>
    </source>
</evidence>
<dbReference type="InterPro" id="IPR003594">
    <property type="entry name" value="HATPase_dom"/>
</dbReference>
<protein>
    <recommendedName>
        <fullName evidence="2">histidine kinase</fullName>
        <ecNumber evidence="2">2.7.13.3</ecNumber>
    </recommendedName>
</protein>
<dbReference type="EMBL" id="JRLX01000004">
    <property type="protein sequence ID" value="KGO87557.1"/>
    <property type="molecule type" value="Genomic_DNA"/>
</dbReference>
<dbReference type="InterPro" id="IPR035965">
    <property type="entry name" value="PAS-like_dom_sf"/>
</dbReference>
<dbReference type="OrthoDB" id="5522855at2"/>
<organism evidence="9 10">
    <name type="scientific">Flavobacterium rivuli WB 3.3-2 = DSM 21788</name>
    <dbReference type="NCBI Taxonomy" id="1121895"/>
    <lineage>
        <taxon>Bacteria</taxon>
        <taxon>Pseudomonadati</taxon>
        <taxon>Bacteroidota</taxon>
        <taxon>Flavobacteriia</taxon>
        <taxon>Flavobacteriales</taxon>
        <taxon>Flavobacteriaceae</taxon>
        <taxon>Flavobacterium</taxon>
    </lineage>
</organism>
<dbReference type="Proteomes" id="UP000030152">
    <property type="component" value="Unassembled WGS sequence"/>
</dbReference>
<dbReference type="CDD" id="cd00130">
    <property type="entry name" value="PAS"/>
    <property type="match status" value="2"/>
</dbReference>
<dbReference type="Gene3D" id="3.30.565.10">
    <property type="entry name" value="Histidine kinase-like ATPase, C-terminal domain"/>
    <property type="match status" value="1"/>
</dbReference>
<dbReference type="InterPro" id="IPR004358">
    <property type="entry name" value="Sig_transdc_His_kin-like_C"/>
</dbReference>
<evidence type="ECO:0000259" key="8">
    <source>
        <dbReference type="PROSITE" id="PS50113"/>
    </source>
</evidence>
<evidence type="ECO:0000256" key="4">
    <source>
        <dbReference type="ARBA" id="ARBA00022679"/>
    </source>
</evidence>
<dbReference type="RefSeq" id="WP_020212612.1">
    <property type="nucleotide sequence ID" value="NZ_JRLX01000004.1"/>
</dbReference>
<dbReference type="eggNOG" id="COG2202">
    <property type="taxonomic scope" value="Bacteria"/>
</dbReference>
<dbReference type="Gene3D" id="3.30.450.20">
    <property type="entry name" value="PAS domain"/>
    <property type="match status" value="2"/>
</dbReference>
<dbReference type="AlphaFoldDB" id="A0A0A2M4H8"/>
<dbReference type="PROSITE" id="PS50112">
    <property type="entry name" value="PAS"/>
    <property type="match status" value="1"/>
</dbReference>
<dbReference type="STRING" id="1121895.GCA_000378485_01470"/>
<name>A0A0A2M4H8_9FLAO</name>
<feature type="domain" description="Histidine kinase" evidence="6">
    <location>
        <begin position="288"/>
        <end position="500"/>
    </location>
</feature>
<dbReference type="InterPro" id="IPR005467">
    <property type="entry name" value="His_kinase_dom"/>
</dbReference>
<comment type="caution">
    <text evidence="9">The sequence shown here is derived from an EMBL/GenBank/DDBJ whole genome shotgun (WGS) entry which is preliminary data.</text>
</comment>